<sequence length="263" mass="29393">MTEVLFNGHAGRLEGRYHQSDKPGAPIALILHPHPQYGGTMNNKVVYTLFSCFQNLGFSVLRFNFRSVGRSQGEFEDGPGELSDATVALDWLQSVNPEARQCWIAGYSFGAWIGLQLLMRRPDINNFIAVSPPANEKDFTFLAPCPTSGLVLQGGADEIVNPASVAALAKRLNAQRNVQVDFALIEEGDHMYNNHLVDLYKIAGNYIIGAMQKKAPMKKRRGRRKKVEMEQDNLLIGHNDDIDMDDEETGYEGDAEDFEEEEE</sequence>
<comment type="caution">
    <text evidence="3">The sequence shown here is derived from an EMBL/GenBank/DDBJ whole genome shotgun (WGS) entry which is preliminary data.</text>
</comment>
<dbReference type="GO" id="GO:0016787">
    <property type="term" value="F:hydrolase activity"/>
    <property type="evidence" value="ECO:0007669"/>
    <property type="project" value="UniProtKB-KW"/>
</dbReference>
<evidence type="ECO:0000256" key="1">
    <source>
        <dbReference type="SAM" id="MobiDB-lite"/>
    </source>
</evidence>
<reference evidence="3" key="1">
    <citation type="submission" date="2020-10" db="EMBL/GenBank/DDBJ databases">
        <authorList>
            <person name="Gilroy R."/>
        </authorList>
    </citation>
    <scope>NUCLEOTIDE SEQUENCE</scope>
    <source>
        <strain evidence="3">ChiW3-316</strain>
    </source>
</reference>
<evidence type="ECO:0000313" key="4">
    <source>
        <dbReference type="Proteomes" id="UP000824107"/>
    </source>
</evidence>
<proteinExistence type="predicted"/>
<dbReference type="EMBL" id="DVNC01000006">
    <property type="protein sequence ID" value="HIU52549.1"/>
    <property type="molecule type" value="Genomic_DNA"/>
</dbReference>
<dbReference type="Pfam" id="PF02129">
    <property type="entry name" value="Peptidase_S15"/>
    <property type="match status" value="1"/>
</dbReference>
<dbReference type="Gene3D" id="3.40.50.1820">
    <property type="entry name" value="alpha/beta hydrolase"/>
    <property type="match status" value="1"/>
</dbReference>
<gene>
    <name evidence="3" type="ORF">IAD20_00530</name>
</gene>
<reference evidence="3" key="2">
    <citation type="journal article" date="2021" name="PeerJ">
        <title>Extensive microbial diversity within the chicken gut microbiome revealed by metagenomics and culture.</title>
        <authorList>
            <person name="Gilroy R."/>
            <person name="Ravi A."/>
            <person name="Getino M."/>
            <person name="Pursley I."/>
            <person name="Horton D.L."/>
            <person name="Alikhan N.F."/>
            <person name="Baker D."/>
            <person name="Gharbi K."/>
            <person name="Hall N."/>
            <person name="Watson M."/>
            <person name="Adriaenssens E.M."/>
            <person name="Foster-Nyarko E."/>
            <person name="Jarju S."/>
            <person name="Secka A."/>
            <person name="Antonio M."/>
            <person name="Oren A."/>
            <person name="Chaudhuri R.R."/>
            <person name="La Ragione R."/>
            <person name="Hildebrand F."/>
            <person name="Pallen M.J."/>
        </authorList>
    </citation>
    <scope>NUCLEOTIDE SEQUENCE</scope>
    <source>
        <strain evidence="3">ChiW3-316</strain>
    </source>
</reference>
<feature type="compositionally biased region" description="Acidic residues" evidence="1">
    <location>
        <begin position="242"/>
        <end position="263"/>
    </location>
</feature>
<dbReference type="SUPFAM" id="SSF53474">
    <property type="entry name" value="alpha/beta-Hydrolases"/>
    <property type="match status" value="1"/>
</dbReference>
<dbReference type="InterPro" id="IPR000383">
    <property type="entry name" value="Xaa-Pro-like_dom"/>
</dbReference>
<name>A0A9D1S9S6_9PROT</name>
<dbReference type="PANTHER" id="PTHR42103:SF2">
    <property type="entry name" value="AB HYDROLASE-1 DOMAIN-CONTAINING PROTEIN"/>
    <property type="match status" value="1"/>
</dbReference>
<evidence type="ECO:0000259" key="2">
    <source>
        <dbReference type="Pfam" id="PF02129"/>
    </source>
</evidence>
<dbReference type="InterPro" id="IPR029058">
    <property type="entry name" value="AB_hydrolase_fold"/>
</dbReference>
<accession>A0A9D1S9S6</accession>
<protein>
    <submittedName>
        <fullName evidence="3">Alpha/beta hydrolase</fullName>
    </submittedName>
</protein>
<dbReference type="PANTHER" id="PTHR42103">
    <property type="entry name" value="ALPHA/BETA-HYDROLASES SUPERFAMILY PROTEIN"/>
    <property type="match status" value="1"/>
</dbReference>
<dbReference type="AlphaFoldDB" id="A0A9D1S9S6"/>
<feature type="domain" description="Xaa-Pro dipeptidyl-peptidase-like" evidence="2">
    <location>
        <begin position="26"/>
        <end position="141"/>
    </location>
</feature>
<organism evidence="3 4">
    <name type="scientific">Candidatus Scatocola faecipullorum</name>
    <dbReference type="NCBI Taxonomy" id="2840917"/>
    <lineage>
        <taxon>Bacteria</taxon>
        <taxon>Pseudomonadati</taxon>
        <taxon>Pseudomonadota</taxon>
        <taxon>Alphaproteobacteria</taxon>
        <taxon>Rhodospirillales</taxon>
        <taxon>Rhodospirillaceae</taxon>
        <taxon>Rhodospirillaceae incertae sedis</taxon>
        <taxon>Candidatus Scatocola</taxon>
    </lineage>
</organism>
<keyword evidence="3" id="KW-0378">Hydrolase</keyword>
<dbReference type="Proteomes" id="UP000824107">
    <property type="component" value="Unassembled WGS sequence"/>
</dbReference>
<feature type="region of interest" description="Disordered" evidence="1">
    <location>
        <begin position="218"/>
        <end position="263"/>
    </location>
</feature>
<evidence type="ECO:0000313" key="3">
    <source>
        <dbReference type="EMBL" id="HIU52549.1"/>
    </source>
</evidence>